<protein>
    <submittedName>
        <fullName evidence="2">Porin</fullName>
    </submittedName>
</protein>
<organism evidence="2 3">
    <name type="scientific">Dyadobacter flavalbus</name>
    <dbReference type="NCBI Taxonomy" id="2579942"/>
    <lineage>
        <taxon>Bacteria</taxon>
        <taxon>Pseudomonadati</taxon>
        <taxon>Bacteroidota</taxon>
        <taxon>Cytophagia</taxon>
        <taxon>Cytophagales</taxon>
        <taxon>Spirosomataceae</taxon>
        <taxon>Dyadobacter</taxon>
    </lineage>
</organism>
<dbReference type="EMBL" id="VBSN01000038">
    <property type="protein sequence ID" value="KAA6439329.1"/>
    <property type="molecule type" value="Genomic_DNA"/>
</dbReference>
<dbReference type="OrthoDB" id="103154at2"/>
<evidence type="ECO:0000313" key="3">
    <source>
        <dbReference type="Proteomes" id="UP000323994"/>
    </source>
</evidence>
<dbReference type="RefSeq" id="WP_139012579.1">
    <property type="nucleotide sequence ID" value="NZ_VBSN01000038.1"/>
</dbReference>
<gene>
    <name evidence="2" type="ORF">FEM33_13760</name>
</gene>
<feature type="chain" id="PRO_5024367744" evidence="1">
    <location>
        <begin position="20"/>
        <end position="360"/>
    </location>
</feature>
<keyword evidence="3" id="KW-1185">Reference proteome</keyword>
<reference evidence="2 3" key="1">
    <citation type="submission" date="2019-05" db="EMBL/GenBank/DDBJ databases">
        <authorList>
            <person name="Qu J.-H."/>
        </authorList>
    </citation>
    <scope>NUCLEOTIDE SEQUENCE [LARGE SCALE GENOMIC DNA]</scope>
    <source>
        <strain evidence="2 3">NS28</strain>
    </source>
</reference>
<name>A0A5M8QT75_9BACT</name>
<comment type="caution">
    <text evidence="2">The sequence shown here is derived from an EMBL/GenBank/DDBJ whole genome shotgun (WGS) entry which is preliminary data.</text>
</comment>
<dbReference type="Proteomes" id="UP000323994">
    <property type="component" value="Unassembled WGS sequence"/>
</dbReference>
<proteinExistence type="predicted"/>
<evidence type="ECO:0000313" key="2">
    <source>
        <dbReference type="EMBL" id="KAA6439329.1"/>
    </source>
</evidence>
<sequence>MKTLISSAVSLMILQPALAQDATATKNPLTVSGYVEAYYNHDFNRPENNTVPGFLYNFNRAGEVNLNLAFIKAAYVTDRVRANVALAAGTYMNANYNAEPGVLRNILEANAGIKLSRTHTLWLDAGIMPSHIGFESAVGKDNWTLSRSLLAENSPYFEAGLKLGFTTRDEKLYLSAMYLNGWQRIQRIDGNSTPGFGTQVTYKPNDAVTLNYSTFIGNDKPDSLRQMRYFHNVYGIFRLTSRLGITAGFDIGTEQKAKGSSRFNSWYTPVLIARFSVSEKIRMAARGEYYADRNGVIISTGTANGFKTYGYSLNFDCLPADNVVWRMEARCLNSKDAIFTHDHTARNQNYFVTTSVALSF</sequence>
<dbReference type="Pfam" id="PF07642">
    <property type="entry name" value="BBP2"/>
    <property type="match status" value="1"/>
</dbReference>
<keyword evidence="1" id="KW-0732">Signal</keyword>
<accession>A0A5M8QT75</accession>
<feature type="signal peptide" evidence="1">
    <location>
        <begin position="1"/>
        <end position="19"/>
    </location>
</feature>
<evidence type="ECO:0000256" key="1">
    <source>
        <dbReference type="SAM" id="SignalP"/>
    </source>
</evidence>
<dbReference type="AlphaFoldDB" id="A0A5M8QT75"/>
<dbReference type="InterPro" id="IPR011486">
    <property type="entry name" value="BBP2"/>
</dbReference>